<accession>A0A9P9AQ06</accession>
<feature type="region of interest" description="Disordered" evidence="1">
    <location>
        <begin position="1"/>
        <end position="26"/>
    </location>
</feature>
<evidence type="ECO:0008006" key="4">
    <source>
        <dbReference type="Google" id="ProtNLM"/>
    </source>
</evidence>
<dbReference type="AlphaFoldDB" id="A0A9P9AQ06"/>
<sequence>MPQLSELRTPDDDWTGKTKAEDRRRRQNRLNQRTYRKRKMLQNSHLPLASAMSVLRSGDFASPLSVYGEGILTLRDAEQHVKLYEFTERVYLDYTLYAMWPTYLPALIRLNVLNALAHNATMLGIEAKSLCRDETSSPFNSHGPQAPNGLIPALPYPESLRPTAKQRAVQHHPWLDLFPFPRMRDNMIEGAANGIFDDDMLCYDLVHTGAGSEVEQPALIVWGESWDAQAWEVSIAFLKKWGWLVRGCSEIIDSTNYWREKRGEKKLINVKL</sequence>
<protein>
    <recommendedName>
        <fullName evidence="4">BZIP domain-containing protein</fullName>
    </recommendedName>
</protein>
<dbReference type="Pfam" id="PF11905">
    <property type="entry name" value="DUF3425"/>
    <property type="match status" value="1"/>
</dbReference>
<keyword evidence="3" id="KW-1185">Reference proteome</keyword>
<dbReference type="PANTHER" id="PTHR38116:SF1">
    <property type="entry name" value="BZIP DOMAIN-CONTAINING PROTEIN"/>
    <property type="match status" value="1"/>
</dbReference>
<feature type="compositionally biased region" description="Basic and acidic residues" evidence="1">
    <location>
        <begin position="8"/>
        <end position="24"/>
    </location>
</feature>
<dbReference type="InterPro" id="IPR021833">
    <property type="entry name" value="DUF3425"/>
</dbReference>
<dbReference type="EMBL" id="JAGPYM010000018">
    <property type="protein sequence ID" value="KAH6885362.1"/>
    <property type="molecule type" value="Genomic_DNA"/>
</dbReference>
<evidence type="ECO:0000313" key="2">
    <source>
        <dbReference type="EMBL" id="KAH6885362.1"/>
    </source>
</evidence>
<proteinExistence type="predicted"/>
<dbReference type="OrthoDB" id="2245989at2759"/>
<dbReference type="Proteomes" id="UP000777438">
    <property type="component" value="Unassembled WGS sequence"/>
</dbReference>
<comment type="caution">
    <text evidence="2">The sequence shown here is derived from an EMBL/GenBank/DDBJ whole genome shotgun (WGS) entry which is preliminary data.</text>
</comment>
<evidence type="ECO:0000256" key="1">
    <source>
        <dbReference type="SAM" id="MobiDB-lite"/>
    </source>
</evidence>
<name>A0A9P9AQ06_9HYPO</name>
<organism evidence="2 3">
    <name type="scientific">Thelonectria olida</name>
    <dbReference type="NCBI Taxonomy" id="1576542"/>
    <lineage>
        <taxon>Eukaryota</taxon>
        <taxon>Fungi</taxon>
        <taxon>Dikarya</taxon>
        <taxon>Ascomycota</taxon>
        <taxon>Pezizomycotina</taxon>
        <taxon>Sordariomycetes</taxon>
        <taxon>Hypocreomycetidae</taxon>
        <taxon>Hypocreales</taxon>
        <taxon>Nectriaceae</taxon>
        <taxon>Thelonectria</taxon>
    </lineage>
</organism>
<dbReference type="PANTHER" id="PTHR38116">
    <property type="entry name" value="CHROMOSOME 7, WHOLE GENOME SHOTGUN SEQUENCE"/>
    <property type="match status" value="1"/>
</dbReference>
<gene>
    <name evidence="2" type="ORF">B0T10DRAFT_530957</name>
</gene>
<evidence type="ECO:0000313" key="3">
    <source>
        <dbReference type="Proteomes" id="UP000777438"/>
    </source>
</evidence>
<reference evidence="2 3" key="1">
    <citation type="journal article" date="2021" name="Nat. Commun.">
        <title>Genetic determinants of endophytism in the Arabidopsis root mycobiome.</title>
        <authorList>
            <person name="Mesny F."/>
            <person name="Miyauchi S."/>
            <person name="Thiergart T."/>
            <person name="Pickel B."/>
            <person name="Atanasova L."/>
            <person name="Karlsson M."/>
            <person name="Huettel B."/>
            <person name="Barry K.W."/>
            <person name="Haridas S."/>
            <person name="Chen C."/>
            <person name="Bauer D."/>
            <person name="Andreopoulos W."/>
            <person name="Pangilinan J."/>
            <person name="LaButti K."/>
            <person name="Riley R."/>
            <person name="Lipzen A."/>
            <person name="Clum A."/>
            <person name="Drula E."/>
            <person name="Henrissat B."/>
            <person name="Kohler A."/>
            <person name="Grigoriev I.V."/>
            <person name="Martin F.M."/>
            <person name="Hacquard S."/>
        </authorList>
    </citation>
    <scope>NUCLEOTIDE SEQUENCE [LARGE SCALE GENOMIC DNA]</scope>
    <source>
        <strain evidence="2 3">MPI-CAGE-CH-0241</strain>
    </source>
</reference>